<sequence>MKFAAEESVSLRKLLRNRTTQQNFFLRMEKFRNMLFKRRSLVLLRRFYW</sequence>
<dbReference type="EMBL" id="CATNWA010015326">
    <property type="protein sequence ID" value="CAI9582012.1"/>
    <property type="molecule type" value="Genomic_DNA"/>
</dbReference>
<reference evidence="1" key="1">
    <citation type="submission" date="2023-05" db="EMBL/GenBank/DDBJ databases">
        <authorList>
            <person name="Stuckert A."/>
        </authorList>
    </citation>
    <scope>NUCLEOTIDE SEQUENCE</scope>
</reference>
<protein>
    <submittedName>
        <fullName evidence="1">Uncharacterized protein</fullName>
    </submittedName>
</protein>
<accession>A0ABN9EBA0</accession>
<proteinExistence type="predicted"/>
<keyword evidence="2" id="KW-1185">Reference proteome</keyword>
<dbReference type="Proteomes" id="UP001162483">
    <property type="component" value="Unassembled WGS sequence"/>
</dbReference>
<organism evidence="1 2">
    <name type="scientific">Staurois parvus</name>
    <dbReference type="NCBI Taxonomy" id="386267"/>
    <lineage>
        <taxon>Eukaryota</taxon>
        <taxon>Metazoa</taxon>
        <taxon>Chordata</taxon>
        <taxon>Craniata</taxon>
        <taxon>Vertebrata</taxon>
        <taxon>Euteleostomi</taxon>
        <taxon>Amphibia</taxon>
        <taxon>Batrachia</taxon>
        <taxon>Anura</taxon>
        <taxon>Neobatrachia</taxon>
        <taxon>Ranoidea</taxon>
        <taxon>Ranidae</taxon>
        <taxon>Staurois</taxon>
    </lineage>
</organism>
<evidence type="ECO:0000313" key="2">
    <source>
        <dbReference type="Proteomes" id="UP001162483"/>
    </source>
</evidence>
<name>A0ABN9EBA0_9NEOB</name>
<gene>
    <name evidence="1" type="ORF">SPARVUS_LOCUS9575063</name>
</gene>
<comment type="caution">
    <text evidence="1">The sequence shown here is derived from an EMBL/GenBank/DDBJ whole genome shotgun (WGS) entry which is preliminary data.</text>
</comment>
<evidence type="ECO:0000313" key="1">
    <source>
        <dbReference type="EMBL" id="CAI9582012.1"/>
    </source>
</evidence>